<keyword evidence="6 7" id="KW-0732">Signal</keyword>
<dbReference type="GO" id="GO:0015979">
    <property type="term" value="P:photosynthesis"/>
    <property type="evidence" value="ECO:0007669"/>
    <property type="project" value="UniProtKB-UniRule"/>
</dbReference>
<reference evidence="8" key="1">
    <citation type="submission" date="2019-12" db="EMBL/GenBank/DDBJ databases">
        <title>High-Quality draft genome sequences of three cyanobacteria isolated from the limestone walls of the Old Cathedral of Coimbra.</title>
        <authorList>
            <person name="Tiago I."/>
            <person name="Soares F."/>
            <person name="Portugal A."/>
        </authorList>
    </citation>
    <scope>NUCLEOTIDE SEQUENCE</scope>
    <source>
        <strain evidence="8">A</strain>
    </source>
</reference>
<dbReference type="Proteomes" id="UP000646053">
    <property type="component" value="Unassembled WGS sequence"/>
</dbReference>
<evidence type="ECO:0000256" key="6">
    <source>
        <dbReference type="RuleBase" id="RU368107"/>
    </source>
</evidence>
<comment type="caution">
    <text evidence="8">The sequence shown here is derived from an EMBL/GenBank/DDBJ whole genome shotgun (WGS) entry which is preliminary data.</text>
</comment>
<proteinExistence type="inferred from homology"/>
<keyword evidence="3 6" id="KW-0602">Photosynthesis</keyword>
<protein>
    <recommendedName>
        <fullName evidence="2 6">Photosystem I reaction center subunit III</fullName>
    </recommendedName>
    <alternativeName>
        <fullName evidence="5 6">PSI-F</fullName>
    </alternativeName>
</protein>
<dbReference type="PANTHER" id="PTHR34939:SF1">
    <property type="entry name" value="PHOTOSYSTEM I REACTION CENTER SUBUNIT III, CHLOROPLASTIC"/>
    <property type="match status" value="1"/>
</dbReference>
<dbReference type="PANTHER" id="PTHR34939">
    <property type="entry name" value="PHOTOSYSTEM I REACTION CENTER SUBUNIT III, CHLOROPLASTIC"/>
    <property type="match status" value="1"/>
</dbReference>
<dbReference type="GO" id="GO:0009538">
    <property type="term" value="C:photosystem I reaction center"/>
    <property type="evidence" value="ECO:0007669"/>
    <property type="project" value="UniProtKB-UniRule"/>
</dbReference>
<dbReference type="AlphaFoldDB" id="A0A8J7Z5G2"/>
<dbReference type="GO" id="GO:0031676">
    <property type="term" value="C:plasma membrane-derived thylakoid membrane"/>
    <property type="evidence" value="ECO:0007669"/>
    <property type="project" value="UniProtKB-SubCell"/>
</dbReference>
<comment type="similarity">
    <text evidence="1 6">Belongs to the PsaF family.</text>
</comment>
<evidence type="ECO:0000256" key="4">
    <source>
        <dbReference type="ARBA" id="ARBA00022836"/>
    </source>
</evidence>
<feature type="chain" id="PRO_5035285236" description="Photosystem I reaction center subunit III" evidence="7">
    <location>
        <begin position="26"/>
        <end position="167"/>
    </location>
</feature>
<dbReference type="SUPFAM" id="SSF81536">
    <property type="entry name" value="Subunit III of photosystem I reaction centre, PsaF"/>
    <property type="match status" value="1"/>
</dbReference>
<dbReference type="RefSeq" id="WP_162424033.1">
    <property type="nucleotide sequence ID" value="NZ_WVIE01000016.1"/>
</dbReference>
<keyword evidence="4 6" id="KW-0603">Photosystem I</keyword>
<evidence type="ECO:0000313" key="9">
    <source>
        <dbReference type="Proteomes" id="UP000646053"/>
    </source>
</evidence>
<sequence>MRRLFALVLVFSLWFGFVAPEPAHAYNLVPCSESAAFAQRAQDSVSKSAARRFEQYSRSNLMCGKDDGLPHLIVDGNLAHVGEFTIPGILFLLITGWIGWAGRSYLQAVKKSGNPEEQEVIINVPLAIRCMLSAAFWPLLAVKELTSGELVVGKITNVTNGIPVSPR</sequence>
<name>A0A8J7Z5G2_9CYAN</name>
<keyword evidence="6" id="KW-0793">Thylakoid</keyword>
<evidence type="ECO:0000256" key="7">
    <source>
        <dbReference type="SAM" id="SignalP"/>
    </source>
</evidence>
<evidence type="ECO:0000313" key="8">
    <source>
        <dbReference type="EMBL" id="NDJ18511.1"/>
    </source>
</evidence>
<evidence type="ECO:0000256" key="2">
    <source>
        <dbReference type="ARBA" id="ARBA00016492"/>
    </source>
</evidence>
<dbReference type="Gene3D" id="1.10.8.110">
    <property type="entry name" value="Photosystem I PsaF, reaction centre subunit III"/>
    <property type="match status" value="1"/>
</dbReference>
<dbReference type="InterPro" id="IPR036577">
    <property type="entry name" value="PSI_PsaF_sf"/>
</dbReference>
<accession>A0A8J7Z5G2</accession>
<feature type="signal peptide" evidence="7">
    <location>
        <begin position="1"/>
        <end position="25"/>
    </location>
</feature>
<dbReference type="Pfam" id="PF02507">
    <property type="entry name" value="PSI_PsaF"/>
    <property type="match status" value="1"/>
</dbReference>
<organism evidence="8 9">
    <name type="scientific">Myxacorys almedinensis A</name>
    <dbReference type="NCBI Taxonomy" id="2690445"/>
    <lineage>
        <taxon>Bacteria</taxon>
        <taxon>Bacillati</taxon>
        <taxon>Cyanobacteriota</taxon>
        <taxon>Cyanophyceae</taxon>
        <taxon>Leptolyngbyales</taxon>
        <taxon>Leptolyngbyaceae</taxon>
        <taxon>Myxacorys</taxon>
        <taxon>Myxacorys almedinensis</taxon>
    </lineage>
</organism>
<dbReference type="EMBL" id="WVIE01000016">
    <property type="protein sequence ID" value="NDJ18511.1"/>
    <property type="molecule type" value="Genomic_DNA"/>
</dbReference>
<evidence type="ECO:0000256" key="3">
    <source>
        <dbReference type="ARBA" id="ARBA00022531"/>
    </source>
</evidence>
<gene>
    <name evidence="8" type="ORF">GS601_14620</name>
</gene>
<keyword evidence="9" id="KW-1185">Reference proteome</keyword>
<comment type="subcellular location">
    <subcellularLocation>
        <location evidence="6">Cellular thylakoid membrane</location>
    </subcellularLocation>
</comment>
<evidence type="ECO:0000256" key="5">
    <source>
        <dbReference type="ARBA" id="ARBA00033433"/>
    </source>
</evidence>
<dbReference type="InterPro" id="IPR003666">
    <property type="entry name" value="PSI_PsaF"/>
</dbReference>
<comment type="function">
    <text evidence="6">Participates in efficiency of electron transfer from plastocyanin to P700 (or cytochrome c553 in algae and cyanobacteria). This plastocyanin-docking protein contributes to the specific association of plastocyanin to PSI.</text>
</comment>
<evidence type="ECO:0000256" key="1">
    <source>
        <dbReference type="ARBA" id="ARBA00008386"/>
    </source>
</evidence>